<protein>
    <submittedName>
        <fullName evidence="4">Ankyrin repeat protein</fullName>
    </submittedName>
</protein>
<dbReference type="Pfam" id="PF12796">
    <property type="entry name" value="Ank_2"/>
    <property type="match status" value="2"/>
</dbReference>
<evidence type="ECO:0000256" key="3">
    <source>
        <dbReference type="PROSITE-ProRule" id="PRU00023"/>
    </source>
</evidence>
<dbReference type="InterPro" id="IPR002110">
    <property type="entry name" value="Ankyrin_rpt"/>
</dbReference>
<dbReference type="EMBL" id="SNZH01000019">
    <property type="protein sequence ID" value="TDR38674.1"/>
    <property type="molecule type" value="Genomic_DNA"/>
</dbReference>
<dbReference type="Proteomes" id="UP000295293">
    <property type="component" value="Unassembled WGS sequence"/>
</dbReference>
<organism evidence="4 5">
    <name type="scientific">Tahibacter aquaticus</name>
    <dbReference type="NCBI Taxonomy" id="520092"/>
    <lineage>
        <taxon>Bacteria</taxon>
        <taxon>Pseudomonadati</taxon>
        <taxon>Pseudomonadota</taxon>
        <taxon>Gammaproteobacteria</taxon>
        <taxon>Lysobacterales</taxon>
        <taxon>Rhodanobacteraceae</taxon>
        <taxon>Tahibacter</taxon>
    </lineage>
</organism>
<dbReference type="Gene3D" id="1.25.40.20">
    <property type="entry name" value="Ankyrin repeat-containing domain"/>
    <property type="match status" value="2"/>
</dbReference>
<feature type="repeat" description="ANK" evidence="3">
    <location>
        <begin position="242"/>
        <end position="274"/>
    </location>
</feature>
<dbReference type="SUPFAM" id="SSF48403">
    <property type="entry name" value="Ankyrin repeat"/>
    <property type="match status" value="1"/>
</dbReference>
<dbReference type="PROSITE" id="PS51257">
    <property type="entry name" value="PROKAR_LIPOPROTEIN"/>
    <property type="match status" value="1"/>
</dbReference>
<evidence type="ECO:0000313" key="5">
    <source>
        <dbReference type="Proteomes" id="UP000295293"/>
    </source>
</evidence>
<evidence type="ECO:0000313" key="4">
    <source>
        <dbReference type="EMBL" id="TDR38674.1"/>
    </source>
</evidence>
<dbReference type="OrthoDB" id="671583at2"/>
<dbReference type="PANTHER" id="PTHR24171">
    <property type="entry name" value="ANKYRIN REPEAT DOMAIN-CONTAINING PROTEIN 39-RELATED"/>
    <property type="match status" value="1"/>
</dbReference>
<gene>
    <name evidence="4" type="ORF">DFR29_1192</name>
</gene>
<keyword evidence="5" id="KW-1185">Reference proteome</keyword>
<dbReference type="SMART" id="SM00248">
    <property type="entry name" value="ANK"/>
    <property type="match status" value="4"/>
</dbReference>
<sequence>MKISNVLGVLLLAATVAGCSKDADQAASTAAASNKPAASTAKESADTPQSTVAQFYEYRSKGDYAAAYDMTSEGYRGYYDRQAWIAAMRDFEEAAGGFKRADVKSWSPTDKIAVEYGNLTANERVVVSDTGPYRITGLAITAQDAASDDGQGGQGESRGERITDPATEMTFNGVVESISNNRPKDLLNRMEYEKRFGNRTPWHLLAGPREMTLLHFAALQGAADSAAELIRLGTPVDVLAEHDSTPLFLAACAGRMETVKLLASHGANVGRLNDQGFKPQDCAKAQGKLEVASWLEAQSGGIAKSPFEPLRRLEAAAGTKYDELCLAVSKTIRSAPNDQQTISQAKMLIDGGFFSQGDSCFVIEEGPPDSAVHQMNAAIRGERGRGKVMGSILAIAAAVGSTEIVRHAVEHGFDPSGGFYSYTTLNGQHGSGPAILLATQNGHADVVQLLIDKGADVNAIDSGSMRHLLDYAEDPEIRRMLAVAARTQLEKSR</sequence>
<dbReference type="PROSITE" id="PS50088">
    <property type="entry name" value="ANK_REPEAT"/>
    <property type="match status" value="2"/>
</dbReference>
<dbReference type="PROSITE" id="PS50297">
    <property type="entry name" value="ANK_REP_REGION"/>
    <property type="match status" value="2"/>
</dbReference>
<dbReference type="PRINTS" id="PR01415">
    <property type="entry name" value="ANKYRIN"/>
</dbReference>
<evidence type="ECO:0000256" key="2">
    <source>
        <dbReference type="ARBA" id="ARBA00023043"/>
    </source>
</evidence>
<keyword evidence="1" id="KW-0677">Repeat</keyword>
<accession>A0A4R6YMJ1</accession>
<dbReference type="RefSeq" id="WP_133821219.1">
    <property type="nucleotide sequence ID" value="NZ_SNZH01000019.1"/>
</dbReference>
<reference evidence="4 5" key="1">
    <citation type="submission" date="2019-03" db="EMBL/GenBank/DDBJ databases">
        <title>Genomic Encyclopedia of Type Strains, Phase IV (KMG-IV): sequencing the most valuable type-strain genomes for metagenomic binning, comparative biology and taxonomic classification.</title>
        <authorList>
            <person name="Goeker M."/>
        </authorList>
    </citation>
    <scope>NUCLEOTIDE SEQUENCE [LARGE SCALE GENOMIC DNA]</scope>
    <source>
        <strain evidence="4 5">DSM 21667</strain>
    </source>
</reference>
<keyword evidence="2 3" id="KW-0040">ANK repeat</keyword>
<evidence type="ECO:0000256" key="1">
    <source>
        <dbReference type="ARBA" id="ARBA00022737"/>
    </source>
</evidence>
<dbReference type="AlphaFoldDB" id="A0A4R6YMJ1"/>
<name>A0A4R6YMJ1_9GAMM</name>
<proteinExistence type="predicted"/>
<comment type="caution">
    <text evidence="4">The sequence shown here is derived from an EMBL/GenBank/DDBJ whole genome shotgun (WGS) entry which is preliminary data.</text>
</comment>
<dbReference type="InterPro" id="IPR036770">
    <property type="entry name" value="Ankyrin_rpt-contain_sf"/>
</dbReference>
<feature type="repeat" description="ANK" evidence="3">
    <location>
        <begin position="430"/>
        <end position="462"/>
    </location>
</feature>